<dbReference type="Gene3D" id="3.40.50.1820">
    <property type="entry name" value="alpha/beta hydrolase"/>
    <property type="match status" value="1"/>
</dbReference>
<evidence type="ECO:0000256" key="1">
    <source>
        <dbReference type="SAM" id="MobiDB-lite"/>
    </source>
</evidence>
<keyword evidence="2" id="KW-1133">Transmembrane helix</keyword>
<feature type="domain" description="AB hydrolase-1" evidence="3">
    <location>
        <begin position="180"/>
        <end position="290"/>
    </location>
</feature>
<organism evidence="4">
    <name type="scientific">Anthurium amnicola</name>
    <dbReference type="NCBI Taxonomy" id="1678845"/>
    <lineage>
        <taxon>Eukaryota</taxon>
        <taxon>Viridiplantae</taxon>
        <taxon>Streptophyta</taxon>
        <taxon>Embryophyta</taxon>
        <taxon>Tracheophyta</taxon>
        <taxon>Spermatophyta</taxon>
        <taxon>Magnoliopsida</taxon>
        <taxon>Liliopsida</taxon>
        <taxon>Araceae</taxon>
        <taxon>Pothoideae</taxon>
        <taxon>Potheae</taxon>
        <taxon>Anthurium</taxon>
    </lineage>
</organism>
<keyword evidence="2" id="KW-0472">Membrane</keyword>
<feature type="non-terminal residue" evidence="4">
    <location>
        <position position="1"/>
    </location>
</feature>
<reference evidence="4" key="1">
    <citation type="submission" date="2015-07" db="EMBL/GenBank/DDBJ databases">
        <title>Transcriptome Assembly of Anthurium amnicola.</title>
        <authorList>
            <person name="Suzuki J."/>
        </authorList>
    </citation>
    <scope>NUCLEOTIDE SEQUENCE</scope>
</reference>
<dbReference type="PANTHER" id="PTHR43689">
    <property type="entry name" value="HYDROLASE"/>
    <property type="match status" value="1"/>
</dbReference>
<feature type="region of interest" description="Disordered" evidence="1">
    <location>
        <begin position="1"/>
        <end position="25"/>
    </location>
</feature>
<sequence>RRYRSRNRRRGPSSQHRSPPATMPRRWRGEAVETLIWAASFLVFAFLDLLDLALCFFYRVADAVFEESSIPCHCWGTHREGSSDANEAEAEAREQEGDGVSETLHERRNVFREMGFLTWCRRSREGGQGKGRLRSPRWSDCCCQTCVSWLDKGVDKLHFVVKEPSQAIHGHCSRRTTESVIFLHGFLSSSSFWAETVFPNLSESRNCRLFAVDLLGFGKSPKPADCLYKLNDHIRMIERTILEQFQLDSFHLVAHSMGCIIALAIAAKHQELVRSITLVAPPYFCSEKENTSHHVLCRLAPRRLWPPSLFGSAIMSWYEHLGRSICFIVCRNHRKWEWILKLISRRDPHFMVVDLTKHTHHSAWHTVHNVIYGGAKSVDSHLEELNRSGIPVNVVHGSKDQVVPLECSCRMKSKVPLLDLQVIPGADHNTVVLGREEEFTRNLENLWFSSENRSKD</sequence>
<gene>
    <name evidence="4" type="primary">dhaA_2</name>
    <name evidence="4" type="ORF">g.77718</name>
</gene>
<dbReference type="InterPro" id="IPR029058">
    <property type="entry name" value="AB_hydrolase_fold"/>
</dbReference>
<dbReference type="SUPFAM" id="SSF53474">
    <property type="entry name" value="alpha/beta-Hydrolases"/>
    <property type="match status" value="1"/>
</dbReference>
<dbReference type="EMBL" id="GDJX01005081">
    <property type="protein sequence ID" value="JAT62855.1"/>
    <property type="molecule type" value="Transcribed_RNA"/>
</dbReference>
<dbReference type="PANTHER" id="PTHR43689:SF14">
    <property type="entry name" value="LYSOPHOSPHOLIPASE BODYGUARD 4-RELATED"/>
    <property type="match status" value="1"/>
</dbReference>
<proteinExistence type="predicted"/>
<dbReference type="Pfam" id="PF00561">
    <property type="entry name" value="Abhydrolase_1"/>
    <property type="match status" value="1"/>
</dbReference>
<accession>A0A1D1Z7I9</accession>
<dbReference type="InterPro" id="IPR000073">
    <property type="entry name" value="AB_hydrolase_1"/>
</dbReference>
<evidence type="ECO:0000256" key="2">
    <source>
        <dbReference type="SAM" id="Phobius"/>
    </source>
</evidence>
<feature type="transmembrane region" description="Helical" evidence="2">
    <location>
        <begin position="35"/>
        <end position="61"/>
    </location>
</feature>
<dbReference type="AlphaFoldDB" id="A0A1D1Z7I9"/>
<name>A0A1D1Z7I9_9ARAE</name>
<evidence type="ECO:0000313" key="4">
    <source>
        <dbReference type="EMBL" id="JAT62855.1"/>
    </source>
</evidence>
<feature type="compositionally biased region" description="Basic residues" evidence="1">
    <location>
        <begin position="1"/>
        <end position="11"/>
    </location>
</feature>
<protein>
    <submittedName>
        <fullName evidence="4">Haloalkane dehalogenase</fullName>
    </submittedName>
</protein>
<evidence type="ECO:0000259" key="3">
    <source>
        <dbReference type="Pfam" id="PF00561"/>
    </source>
</evidence>
<keyword evidence="2" id="KW-0812">Transmembrane</keyword>